<protein>
    <submittedName>
        <fullName evidence="1">DUF433 domain-containing protein</fullName>
    </submittedName>
</protein>
<accession>A0A418MP54</accession>
<organism evidence="1 2">
    <name type="scientific">Micromonospora radicis</name>
    <dbReference type="NCBI Taxonomy" id="1894971"/>
    <lineage>
        <taxon>Bacteria</taxon>
        <taxon>Bacillati</taxon>
        <taxon>Actinomycetota</taxon>
        <taxon>Actinomycetes</taxon>
        <taxon>Micromonosporales</taxon>
        <taxon>Micromonosporaceae</taxon>
        <taxon>Micromonospora</taxon>
    </lineage>
</organism>
<dbReference type="Pfam" id="PF04255">
    <property type="entry name" value="DUF433"/>
    <property type="match status" value="1"/>
</dbReference>
<sequence length="207" mass="22769">MSYEPRVAAALSGATLRQLSYWRVTRVLQPEISASRPVLYSFRDLIALRTFAYLRGERSLQSIRRAVRTLADIGETEHLSSYRLVAQGKKSIALVRDEGAVDLVEKPGQSLTVVKLGDVLQSFPLGDVEVPNLLHPRQKISVDPEVRGGHPVVEGTRVPFEIIAGLVRDGVEPEEVADFYPSVSAEAARDAVDFADYVDRSVGRQAA</sequence>
<proteinExistence type="predicted"/>
<dbReference type="InterPro" id="IPR009057">
    <property type="entry name" value="Homeodomain-like_sf"/>
</dbReference>
<evidence type="ECO:0000313" key="2">
    <source>
        <dbReference type="Proteomes" id="UP000283832"/>
    </source>
</evidence>
<dbReference type="Gene3D" id="1.10.10.10">
    <property type="entry name" value="Winged helix-like DNA-binding domain superfamily/Winged helix DNA-binding domain"/>
    <property type="match status" value="1"/>
</dbReference>
<dbReference type="RefSeq" id="WP_119579403.1">
    <property type="nucleotide sequence ID" value="NZ_QXEC01000031.1"/>
</dbReference>
<comment type="caution">
    <text evidence="1">The sequence shown here is derived from an EMBL/GenBank/DDBJ whole genome shotgun (WGS) entry which is preliminary data.</text>
</comment>
<dbReference type="EMBL" id="QXEC01000031">
    <property type="protein sequence ID" value="RIV34115.1"/>
    <property type="molecule type" value="Genomic_DNA"/>
</dbReference>
<keyword evidence="2" id="KW-1185">Reference proteome</keyword>
<dbReference type="InterPro" id="IPR036388">
    <property type="entry name" value="WH-like_DNA-bd_sf"/>
</dbReference>
<reference evidence="1 2" key="1">
    <citation type="submission" date="2018-08" db="EMBL/GenBank/DDBJ databases">
        <title>Jishengella sp. nov., isolated from a root of Azadirachta indica A. Juss. var. siamensis Valenton.</title>
        <authorList>
            <person name="Kuncharoen N."/>
            <person name="Tanasupawat S."/>
            <person name="Kudo T."/>
            <person name="Ohkuma M."/>
        </authorList>
    </citation>
    <scope>NUCLEOTIDE SEQUENCE [LARGE SCALE GENOMIC DNA]</scope>
    <source>
        <strain evidence="1 2">AZ1-13</strain>
    </source>
</reference>
<evidence type="ECO:0000313" key="1">
    <source>
        <dbReference type="EMBL" id="RIV34115.1"/>
    </source>
</evidence>
<dbReference type="SUPFAM" id="SSF46689">
    <property type="entry name" value="Homeodomain-like"/>
    <property type="match status" value="1"/>
</dbReference>
<dbReference type="OrthoDB" id="5147072at2"/>
<dbReference type="Gene3D" id="1.10.1660.10">
    <property type="match status" value="1"/>
</dbReference>
<name>A0A418MP54_9ACTN</name>
<dbReference type="InterPro" id="IPR007367">
    <property type="entry name" value="DUF433"/>
</dbReference>
<dbReference type="AlphaFoldDB" id="A0A418MP54"/>
<gene>
    <name evidence="1" type="ORF">D2L64_23615</name>
</gene>
<dbReference type="Proteomes" id="UP000283832">
    <property type="component" value="Unassembled WGS sequence"/>
</dbReference>